<name>A0A0F5IU94_9BACT</name>
<evidence type="ECO:0000313" key="3">
    <source>
        <dbReference type="Proteomes" id="UP000033047"/>
    </source>
</evidence>
<organism evidence="2 3">
    <name type="scientific">Parabacteroides goldsteinii DSM 19448 = WAL 12034</name>
    <dbReference type="NCBI Taxonomy" id="927665"/>
    <lineage>
        <taxon>Bacteria</taxon>
        <taxon>Pseudomonadati</taxon>
        <taxon>Bacteroidota</taxon>
        <taxon>Bacteroidia</taxon>
        <taxon>Bacteroidales</taxon>
        <taxon>Tannerellaceae</taxon>
        <taxon>Parabacteroides</taxon>
    </lineage>
</organism>
<dbReference type="Gene3D" id="3.40.50.2000">
    <property type="entry name" value="Glycogen Phosphorylase B"/>
    <property type="match status" value="2"/>
</dbReference>
<gene>
    <name evidence="2" type="ORF">HMPREF1535_03976</name>
</gene>
<dbReference type="PANTHER" id="PTHR45947">
    <property type="entry name" value="SULFOQUINOVOSYL TRANSFERASE SQD2"/>
    <property type="match status" value="1"/>
</dbReference>
<dbReference type="STRING" id="927665.HMPREF1535_03976"/>
<dbReference type="Pfam" id="PF13692">
    <property type="entry name" value="Glyco_trans_1_4"/>
    <property type="match status" value="1"/>
</dbReference>
<evidence type="ECO:0000313" key="2">
    <source>
        <dbReference type="EMBL" id="KKB48747.1"/>
    </source>
</evidence>
<evidence type="ECO:0000259" key="1">
    <source>
        <dbReference type="Pfam" id="PF13477"/>
    </source>
</evidence>
<dbReference type="Proteomes" id="UP000033047">
    <property type="component" value="Unassembled WGS sequence"/>
</dbReference>
<accession>A0A0F5IU94</accession>
<protein>
    <recommendedName>
        <fullName evidence="1">Glycosyltransferase subfamily 4-like N-terminal domain-containing protein</fullName>
    </recommendedName>
</protein>
<dbReference type="PATRIC" id="fig|927665.4.peg.4085"/>
<dbReference type="Pfam" id="PF13477">
    <property type="entry name" value="Glyco_trans_4_2"/>
    <property type="match status" value="1"/>
</dbReference>
<comment type="caution">
    <text evidence="2">The sequence shown here is derived from an EMBL/GenBank/DDBJ whole genome shotgun (WGS) entry which is preliminary data.</text>
</comment>
<dbReference type="AlphaFoldDB" id="A0A0F5IU94"/>
<dbReference type="SUPFAM" id="SSF53756">
    <property type="entry name" value="UDP-Glycosyltransferase/glycogen phosphorylase"/>
    <property type="match status" value="1"/>
</dbReference>
<proteinExistence type="predicted"/>
<dbReference type="GO" id="GO:0016757">
    <property type="term" value="F:glycosyltransferase activity"/>
    <property type="evidence" value="ECO:0007669"/>
    <property type="project" value="TreeGrafter"/>
</dbReference>
<dbReference type="InterPro" id="IPR028098">
    <property type="entry name" value="Glyco_trans_4-like_N"/>
</dbReference>
<sequence length="349" mass="39198">MMKAFQQSGHQVIAVGPDSSEKWNDSFKEVGIEYRQIFTARNGMNPITDVKSYFALKEFFKQEKPDKLFVYQAKAISYGSVAAKKYGKTEIYPLVAGLGSIFRGAGLKNWFLRMAMSVLYKNAFRYADKVFMQNQDDVNDIVNAGVLKRDKIVMMNGSGVNTEKFCVKDFPNVPTFLFIGRLIRDKGVGEYLDACRIIKRNYKTVCCLLVGPYDSNPSALKPDELKTYIDDGSVQYFGEQKDVRPFIEQASVYVLPSYHEGTPKTVLEAMSMGRAIITTDAPGCRETVIDGINGCLVPVKNVEAIVEKMEYLIDNFAEVERMGKESRAIAVERFDVNKVNASVIKTMGL</sequence>
<dbReference type="InterPro" id="IPR050194">
    <property type="entry name" value="Glycosyltransferase_grp1"/>
</dbReference>
<dbReference type="CDD" id="cd03808">
    <property type="entry name" value="GT4_CapM-like"/>
    <property type="match status" value="1"/>
</dbReference>
<dbReference type="PANTHER" id="PTHR45947:SF3">
    <property type="entry name" value="SULFOQUINOVOSYL TRANSFERASE SQD2"/>
    <property type="match status" value="1"/>
</dbReference>
<dbReference type="EMBL" id="AQHV01000021">
    <property type="protein sequence ID" value="KKB48747.1"/>
    <property type="molecule type" value="Genomic_DNA"/>
</dbReference>
<feature type="domain" description="Glycosyltransferase subfamily 4-like N-terminal" evidence="1">
    <location>
        <begin position="3"/>
        <end position="134"/>
    </location>
</feature>
<dbReference type="HOGENOM" id="CLU_009583_8_1_10"/>
<reference evidence="2 3" key="1">
    <citation type="submission" date="2013-04" db="EMBL/GenBank/DDBJ databases">
        <title>The Genome Sequence of Parabacteroides goldsteinii DSM 19448.</title>
        <authorList>
            <consortium name="The Broad Institute Genomics Platform"/>
            <person name="Earl A."/>
            <person name="Ward D."/>
            <person name="Feldgarden M."/>
            <person name="Gevers D."/>
            <person name="Martens E."/>
            <person name="Sakamoto M."/>
            <person name="Benno Y."/>
            <person name="Song Y."/>
            <person name="Liu C."/>
            <person name="Lee J."/>
            <person name="Bolanos M."/>
            <person name="Vaisanen M.L."/>
            <person name="Finegold S.M."/>
            <person name="Walker B."/>
            <person name="Young S."/>
            <person name="Zeng Q."/>
            <person name="Gargeya S."/>
            <person name="Fitzgerald M."/>
            <person name="Haas B."/>
            <person name="Abouelleil A."/>
            <person name="Allen A.W."/>
            <person name="Alvarado L."/>
            <person name="Arachchi H.M."/>
            <person name="Berlin A.M."/>
            <person name="Chapman S.B."/>
            <person name="Gainer-Dewar J."/>
            <person name="Goldberg J."/>
            <person name="Griggs A."/>
            <person name="Gujja S."/>
            <person name="Hansen M."/>
            <person name="Howarth C."/>
            <person name="Imamovic A."/>
            <person name="Ireland A."/>
            <person name="Larimer J."/>
            <person name="McCowan C."/>
            <person name="Murphy C."/>
            <person name="Pearson M."/>
            <person name="Poon T.W."/>
            <person name="Priest M."/>
            <person name="Roberts A."/>
            <person name="Saif S."/>
            <person name="Shea T."/>
            <person name="Sisk P."/>
            <person name="Sykes S."/>
            <person name="Wortman J."/>
            <person name="Nusbaum C."/>
            <person name="Birren B."/>
        </authorList>
    </citation>
    <scope>NUCLEOTIDE SEQUENCE [LARGE SCALE GENOMIC DNA]</scope>
    <source>
        <strain evidence="2 3">DSM 19448</strain>
    </source>
</reference>